<dbReference type="PANTHER" id="PTHR43071:SF1">
    <property type="entry name" value="2-AMINO-4-HYDROXY-6-HYDROXYMETHYLDIHYDROPTERIDINE PYROPHOSPHOKINASE"/>
    <property type="match status" value="1"/>
</dbReference>
<dbReference type="PANTHER" id="PTHR43071">
    <property type="entry name" value="2-AMINO-4-HYDROXY-6-HYDROXYMETHYLDIHYDROPTERIDINE PYROPHOSPHOKINASE"/>
    <property type="match status" value="1"/>
</dbReference>
<dbReference type="SUPFAM" id="SSF55083">
    <property type="entry name" value="6-hydroxymethyl-7,8-dihydropterin pyrophosphokinase, HPPK"/>
    <property type="match status" value="1"/>
</dbReference>
<feature type="domain" description="7,8-dihydro-6-hydroxymethylpterin-pyrophosphokinase" evidence="10">
    <location>
        <begin position="90"/>
        <end position="101"/>
    </location>
</feature>
<comment type="catalytic activity">
    <reaction evidence="1">
        <text>6-hydroxymethyl-7,8-dihydropterin + ATP = (7,8-dihydropterin-6-yl)methyl diphosphate + AMP + H(+)</text>
        <dbReference type="Rhea" id="RHEA:11412"/>
        <dbReference type="ChEBI" id="CHEBI:15378"/>
        <dbReference type="ChEBI" id="CHEBI:30616"/>
        <dbReference type="ChEBI" id="CHEBI:44841"/>
        <dbReference type="ChEBI" id="CHEBI:72950"/>
        <dbReference type="ChEBI" id="CHEBI:456215"/>
        <dbReference type="EC" id="2.7.6.3"/>
    </reaction>
</comment>
<dbReference type="GO" id="GO:0016301">
    <property type="term" value="F:kinase activity"/>
    <property type="evidence" value="ECO:0007669"/>
    <property type="project" value="UniProtKB-KW"/>
</dbReference>
<feature type="region of interest" description="Disordered" evidence="9">
    <location>
        <begin position="153"/>
        <end position="175"/>
    </location>
</feature>
<dbReference type="Pfam" id="PF01288">
    <property type="entry name" value="HPPK"/>
    <property type="match status" value="1"/>
</dbReference>
<evidence type="ECO:0000313" key="11">
    <source>
        <dbReference type="EMBL" id="GEO95310.1"/>
    </source>
</evidence>
<evidence type="ECO:0000256" key="1">
    <source>
        <dbReference type="ARBA" id="ARBA00000198"/>
    </source>
</evidence>
<keyword evidence="8" id="KW-0289">Folate biosynthesis</keyword>
<keyword evidence="12" id="KW-1185">Reference proteome</keyword>
<sequence>MGTRAVLALGANLGDREDTLRRAALDLAAHPRITLTRASPVVRSKPVGGPPDQGDYLNAVVEVDTDLSPFGLLRACQEIEQLHHRTRTQRWGPRTLDIDIVVYGELRLDEPELTVPHLRAATRAFVLVPWALMDPAATLEGRRVADLAREAADLGGLGPDTVPLLPAGPGGEDRD</sequence>
<dbReference type="EMBL" id="BJZS01000035">
    <property type="protein sequence ID" value="GEO95310.1"/>
    <property type="molecule type" value="Genomic_DNA"/>
</dbReference>
<protein>
    <recommendedName>
        <fullName evidence="3">2-amino-4-hydroxy-6-hydroxymethyldihydropteridine diphosphokinase</fullName>
        <ecNumber evidence="3">2.7.6.3</ecNumber>
    </recommendedName>
</protein>
<evidence type="ECO:0000256" key="2">
    <source>
        <dbReference type="ARBA" id="ARBA00005051"/>
    </source>
</evidence>
<dbReference type="NCBIfam" id="TIGR01498">
    <property type="entry name" value="folK"/>
    <property type="match status" value="1"/>
</dbReference>
<comment type="pathway">
    <text evidence="2">Cofactor biosynthesis; tetrahydrofolate biosynthesis; 2-amino-4-hydroxy-6-hydroxymethyl-7,8-dihydropteridine diphosphate from 7,8-dihydroneopterin triphosphate: step 4/4.</text>
</comment>
<dbReference type="CDD" id="cd00483">
    <property type="entry name" value="HPPK"/>
    <property type="match status" value="1"/>
</dbReference>
<dbReference type="GO" id="GO:0005524">
    <property type="term" value="F:ATP binding"/>
    <property type="evidence" value="ECO:0007669"/>
    <property type="project" value="UniProtKB-KW"/>
</dbReference>
<keyword evidence="7" id="KW-0067">ATP-binding</keyword>
<dbReference type="GO" id="GO:0046654">
    <property type="term" value="P:tetrahydrofolate biosynthetic process"/>
    <property type="evidence" value="ECO:0007669"/>
    <property type="project" value="UniProtKB-UniPathway"/>
</dbReference>
<dbReference type="PROSITE" id="PS00794">
    <property type="entry name" value="HPPK"/>
    <property type="match status" value="1"/>
</dbReference>
<comment type="caution">
    <text evidence="11">The sequence shown here is derived from an EMBL/GenBank/DDBJ whole genome shotgun (WGS) entry which is preliminary data.</text>
</comment>
<evidence type="ECO:0000256" key="7">
    <source>
        <dbReference type="ARBA" id="ARBA00022840"/>
    </source>
</evidence>
<reference evidence="11 12" key="1">
    <citation type="submission" date="2019-07" db="EMBL/GenBank/DDBJ databases">
        <title>Whole genome shotgun sequence of Kocuria turfanensis NBRC 107627.</title>
        <authorList>
            <person name="Hosoyama A."/>
            <person name="Uohara A."/>
            <person name="Ohji S."/>
            <person name="Ichikawa N."/>
        </authorList>
    </citation>
    <scope>NUCLEOTIDE SEQUENCE [LARGE SCALE GENOMIC DNA]</scope>
    <source>
        <strain evidence="11 12">NBRC 107627</strain>
    </source>
</reference>
<dbReference type="InterPro" id="IPR000550">
    <property type="entry name" value="Hppk"/>
</dbReference>
<evidence type="ECO:0000313" key="12">
    <source>
        <dbReference type="Proteomes" id="UP000321103"/>
    </source>
</evidence>
<dbReference type="Gene3D" id="3.30.70.560">
    <property type="entry name" value="7,8-Dihydro-6-hydroxymethylpterin-pyrophosphokinase HPPK"/>
    <property type="match status" value="1"/>
</dbReference>
<organism evidence="11 12">
    <name type="scientific">Kocuria turfanensis</name>
    <dbReference type="NCBI Taxonomy" id="388357"/>
    <lineage>
        <taxon>Bacteria</taxon>
        <taxon>Bacillati</taxon>
        <taxon>Actinomycetota</taxon>
        <taxon>Actinomycetes</taxon>
        <taxon>Micrococcales</taxon>
        <taxon>Micrococcaceae</taxon>
        <taxon>Kocuria</taxon>
    </lineage>
</organism>
<name>A0A512IC71_9MICC</name>
<evidence type="ECO:0000256" key="5">
    <source>
        <dbReference type="ARBA" id="ARBA00022741"/>
    </source>
</evidence>
<dbReference type="AlphaFoldDB" id="A0A512IC71"/>
<keyword evidence="5" id="KW-0547">Nucleotide-binding</keyword>
<evidence type="ECO:0000256" key="4">
    <source>
        <dbReference type="ARBA" id="ARBA00022679"/>
    </source>
</evidence>
<dbReference type="STRING" id="388357.GCA_001580365_02891"/>
<accession>A0A512IC71</accession>
<dbReference type="RefSeq" id="WP_062736332.1">
    <property type="nucleotide sequence ID" value="NZ_BJZS01000035.1"/>
</dbReference>
<dbReference type="GO" id="GO:0046656">
    <property type="term" value="P:folic acid biosynthetic process"/>
    <property type="evidence" value="ECO:0007669"/>
    <property type="project" value="UniProtKB-KW"/>
</dbReference>
<dbReference type="EC" id="2.7.6.3" evidence="3"/>
<evidence type="ECO:0000256" key="6">
    <source>
        <dbReference type="ARBA" id="ARBA00022777"/>
    </source>
</evidence>
<keyword evidence="4" id="KW-0808">Transferase</keyword>
<evidence type="ECO:0000256" key="3">
    <source>
        <dbReference type="ARBA" id="ARBA00013253"/>
    </source>
</evidence>
<evidence type="ECO:0000256" key="8">
    <source>
        <dbReference type="ARBA" id="ARBA00022909"/>
    </source>
</evidence>
<dbReference type="GO" id="GO:0003848">
    <property type="term" value="F:2-amino-4-hydroxy-6-hydroxymethyldihydropteridine diphosphokinase activity"/>
    <property type="evidence" value="ECO:0007669"/>
    <property type="project" value="UniProtKB-EC"/>
</dbReference>
<dbReference type="InterPro" id="IPR035907">
    <property type="entry name" value="Hppk_sf"/>
</dbReference>
<evidence type="ECO:0000256" key="9">
    <source>
        <dbReference type="SAM" id="MobiDB-lite"/>
    </source>
</evidence>
<dbReference type="Proteomes" id="UP000321103">
    <property type="component" value="Unassembled WGS sequence"/>
</dbReference>
<keyword evidence="6" id="KW-0418">Kinase</keyword>
<gene>
    <name evidence="11" type="ORF">KTU01_14330</name>
</gene>
<dbReference type="UniPathway" id="UPA00077">
    <property type="reaction ID" value="UER00155"/>
</dbReference>
<proteinExistence type="predicted"/>
<evidence type="ECO:0000259" key="10">
    <source>
        <dbReference type="PROSITE" id="PS00794"/>
    </source>
</evidence>